<keyword evidence="2" id="KW-1185">Reference proteome</keyword>
<dbReference type="EMBL" id="VIWO01000001">
    <property type="protein sequence ID" value="TWF44099.1"/>
    <property type="molecule type" value="Genomic_DNA"/>
</dbReference>
<evidence type="ECO:0000313" key="2">
    <source>
        <dbReference type="Proteomes" id="UP000320811"/>
    </source>
</evidence>
<dbReference type="AlphaFoldDB" id="A0A561Q1B2"/>
<dbReference type="OrthoDB" id="627374at2"/>
<reference evidence="1 2" key="1">
    <citation type="submission" date="2019-06" db="EMBL/GenBank/DDBJ databases">
        <title>Sorghum-associated microbial communities from plants grown in Nebraska, USA.</title>
        <authorList>
            <person name="Schachtman D."/>
        </authorList>
    </citation>
    <scope>NUCLEOTIDE SEQUENCE [LARGE SCALE GENOMIC DNA]</scope>
    <source>
        <strain evidence="1 2">1209</strain>
    </source>
</reference>
<sequence length="776" mass="89704">MKVLTAHPGVFNDDKVIESNISFVPFLNYLKEKVGNGDDARSSFYQLIIDKFESNPDILKPISPDADLSQYKEYLDLLIAAIFPVTTDSSTDIYGMGAPYRFAIFHYSDLFKQLFTSDGKELTTVPDGISLAQVKKDKMTWLYKLILEKVFHFPMNYKNDIIHRVETPDGIKRYVKVNIDARFVDVKVNGSIPHLDYNQFCSKQITPEGLQQLLPTHLFSLEGFVIWTVKDVTQSETLNNIKNLVMNMRANNEVDSYRSLEKMIPTILGIPDITAHMVPFPKVNGKSVLEEQFSNTDPILGIGNKKQQQHFFQLMLEHLQQHPVPLIVPDVNEATINPHPFLKFLPIKNIRSFILCPITHKKEVLGVLELASSVPNRLSAEPLWKLQNAYPLLGLMLSRSMNILENRLNEVIKDQFTALQPAVEWKFVDEAWNYLLTPPEERKDIESISFDEVYPLYGAVDIRNSSVQQGNAIREDLQEQLELIRDTLETIGQTVHLPLLEELQFKTNDLLQHLSNSLQAGEDLKVNEFMDQEIQPVLEHLCEGNETLQPVLENYFKKIDKSEGHVYHHRREYEESLSHVNTAISQYLEKERLYIQQSFPCYFEKYRTDGIEYTIYIGQSIAQEKKFDHLYLRNLRLWQLSSMAHIARLTHKLSPKLKVHLQTTQMILMHSAPITISFRSDERRFDVEGAYNVRYEIIKKRIDKVHIKDTGERLTQPGTIAMVYSYAREMDELKKYIAFLQSKKILLPEIEEVELEELQGVSGLKALRVTVNMEEA</sequence>
<protein>
    <recommendedName>
        <fullName evidence="3">GAF domain-containing protein</fullName>
    </recommendedName>
</protein>
<dbReference type="Gene3D" id="3.30.450.40">
    <property type="match status" value="1"/>
</dbReference>
<gene>
    <name evidence="1" type="ORF">FHW36_10113</name>
</gene>
<evidence type="ECO:0008006" key="3">
    <source>
        <dbReference type="Google" id="ProtNLM"/>
    </source>
</evidence>
<proteinExistence type="predicted"/>
<dbReference type="SUPFAM" id="SSF55781">
    <property type="entry name" value="GAF domain-like"/>
    <property type="match status" value="1"/>
</dbReference>
<comment type="caution">
    <text evidence="1">The sequence shown here is derived from an EMBL/GenBank/DDBJ whole genome shotgun (WGS) entry which is preliminary data.</text>
</comment>
<dbReference type="Proteomes" id="UP000320811">
    <property type="component" value="Unassembled WGS sequence"/>
</dbReference>
<evidence type="ECO:0000313" key="1">
    <source>
        <dbReference type="EMBL" id="TWF44099.1"/>
    </source>
</evidence>
<dbReference type="RefSeq" id="WP_145660295.1">
    <property type="nucleotide sequence ID" value="NZ_VIWO01000001.1"/>
</dbReference>
<organism evidence="1 2">
    <name type="scientific">Chitinophaga polysaccharea</name>
    <dbReference type="NCBI Taxonomy" id="1293035"/>
    <lineage>
        <taxon>Bacteria</taxon>
        <taxon>Pseudomonadati</taxon>
        <taxon>Bacteroidota</taxon>
        <taxon>Chitinophagia</taxon>
        <taxon>Chitinophagales</taxon>
        <taxon>Chitinophagaceae</taxon>
        <taxon>Chitinophaga</taxon>
    </lineage>
</organism>
<accession>A0A561Q1B2</accession>
<dbReference type="InterPro" id="IPR029016">
    <property type="entry name" value="GAF-like_dom_sf"/>
</dbReference>
<name>A0A561Q1B2_9BACT</name>